<evidence type="ECO:0000256" key="2">
    <source>
        <dbReference type="ARBA" id="ARBA00022525"/>
    </source>
</evidence>
<accession>A0A0K8TTJ1</accession>
<dbReference type="InterPro" id="IPR031565">
    <property type="entry name" value="T-conotoxin"/>
</dbReference>
<keyword evidence="2 5" id="KW-0964">Secreted</keyword>
<evidence type="ECO:0000256" key="5">
    <source>
        <dbReference type="RuleBase" id="RU367125"/>
    </source>
</evidence>
<protein>
    <recommendedName>
        <fullName evidence="5">Conotoxin</fullName>
    </recommendedName>
</protein>
<evidence type="ECO:0000256" key="1">
    <source>
        <dbReference type="ARBA" id="ARBA00004613"/>
    </source>
</evidence>
<dbReference type="GO" id="GO:0090729">
    <property type="term" value="F:toxin activity"/>
    <property type="evidence" value="ECO:0007669"/>
    <property type="project" value="UniProtKB-UniRule"/>
</dbReference>
<comment type="subcellular location">
    <subcellularLocation>
        <location evidence="1 5">Secreted</location>
    </subcellularLocation>
</comment>
<dbReference type="GO" id="GO:0005576">
    <property type="term" value="C:extracellular region"/>
    <property type="evidence" value="ECO:0007669"/>
    <property type="project" value="UniProtKB-SubCell"/>
</dbReference>
<name>A0A0K8TTJ1_CONLV</name>
<feature type="signal peptide" evidence="5">
    <location>
        <begin position="1"/>
        <end position="22"/>
    </location>
</feature>
<dbReference type="Pfam" id="PF16981">
    <property type="entry name" value="Chi-conotoxin"/>
    <property type="match status" value="1"/>
</dbReference>
<feature type="chain" id="PRO_5028522062" description="Conotoxin" evidence="5">
    <location>
        <begin position="23"/>
        <end position="64"/>
    </location>
</feature>
<evidence type="ECO:0000256" key="4">
    <source>
        <dbReference type="ARBA" id="ARBA00022729"/>
    </source>
</evidence>
<evidence type="ECO:0000256" key="3">
    <source>
        <dbReference type="ARBA" id="ARBA00022656"/>
    </source>
</evidence>
<proteinExistence type="inferred from homology"/>
<reference evidence="6" key="1">
    <citation type="submission" date="2015-04" db="EMBL/GenBank/DDBJ databases">
        <authorList>
            <person name="Syromyatnikov M.Y."/>
            <person name="Popov V.N."/>
        </authorList>
    </citation>
    <scope>NUCLEOTIDE SEQUENCE</scope>
    <source>
        <tissue evidence="6">Venom duct</tissue>
    </source>
</reference>
<keyword evidence="3 5" id="KW-0800">Toxin</keyword>
<dbReference type="AlphaFoldDB" id="A0A0K8TTJ1"/>
<comment type="similarity">
    <text evidence="5">Belongs to the conotoxin T superfamily.</text>
</comment>
<evidence type="ECO:0000313" key="6">
    <source>
        <dbReference type="EMBL" id="JAI17789.1"/>
    </source>
</evidence>
<keyword evidence="4 5" id="KW-0732">Signal</keyword>
<sequence>MRCLPVVVILLLLIPSAPSVDARPKTKDDVSLASFHDNAKRTLKRLLNKRICCFDDPDCCEAKK</sequence>
<organism evidence="6">
    <name type="scientific">Conus lenavati</name>
    <name type="common">Cone snail</name>
    <dbReference type="NCBI Taxonomy" id="1519839"/>
    <lineage>
        <taxon>Eukaryota</taxon>
        <taxon>Metazoa</taxon>
        <taxon>Spiralia</taxon>
        <taxon>Lophotrochozoa</taxon>
        <taxon>Mollusca</taxon>
        <taxon>Gastropoda</taxon>
        <taxon>Caenogastropoda</taxon>
        <taxon>Neogastropoda</taxon>
        <taxon>Conoidea</taxon>
        <taxon>Conidae</taxon>
        <taxon>Conus</taxon>
        <taxon>Splinoconus</taxon>
    </lineage>
</organism>
<dbReference type="EMBL" id="GCVH01000104">
    <property type="protein sequence ID" value="JAI17789.1"/>
    <property type="molecule type" value="Transcribed_RNA"/>
</dbReference>